<comment type="caution">
    <text evidence="1">The sequence shown here is derived from an EMBL/GenBank/DDBJ whole genome shotgun (WGS) entry which is preliminary data.</text>
</comment>
<name>A0ABT9ZIN9_9BACI</name>
<organism evidence="1 2">
    <name type="scientific">Metabacillus malikii</name>
    <dbReference type="NCBI Taxonomy" id="1504265"/>
    <lineage>
        <taxon>Bacteria</taxon>
        <taxon>Bacillati</taxon>
        <taxon>Bacillota</taxon>
        <taxon>Bacilli</taxon>
        <taxon>Bacillales</taxon>
        <taxon>Bacillaceae</taxon>
        <taxon>Metabacillus</taxon>
    </lineage>
</organism>
<proteinExistence type="predicted"/>
<accession>A0ABT9ZIN9</accession>
<dbReference type="EMBL" id="JAUSUD010000018">
    <property type="protein sequence ID" value="MDQ0232138.1"/>
    <property type="molecule type" value="Genomic_DNA"/>
</dbReference>
<evidence type="ECO:0000313" key="2">
    <source>
        <dbReference type="Proteomes" id="UP001234495"/>
    </source>
</evidence>
<dbReference type="Proteomes" id="UP001234495">
    <property type="component" value="Unassembled WGS sequence"/>
</dbReference>
<keyword evidence="2" id="KW-1185">Reference proteome</keyword>
<protein>
    <submittedName>
        <fullName evidence="1">Uncharacterized protein</fullName>
    </submittedName>
</protein>
<evidence type="ECO:0000313" key="1">
    <source>
        <dbReference type="EMBL" id="MDQ0232138.1"/>
    </source>
</evidence>
<sequence length="87" mass="10452">MEQCMDNVNHKKYSSYKNNAFYLRPRFSSYNGYNVKEALELFAQRFALVATTVKEEQSIYPYTLNWNYNGKRNAIYMPVYSELQLQR</sequence>
<reference evidence="1 2" key="1">
    <citation type="submission" date="2023-07" db="EMBL/GenBank/DDBJ databases">
        <title>Genomic Encyclopedia of Type Strains, Phase IV (KMG-IV): sequencing the most valuable type-strain genomes for metagenomic binning, comparative biology and taxonomic classification.</title>
        <authorList>
            <person name="Goeker M."/>
        </authorList>
    </citation>
    <scope>NUCLEOTIDE SEQUENCE [LARGE SCALE GENOMIC DNA]</scope>
    <source>
        <strain evidence="1 2">DSM 29005</strain>
    </source>
</reference>
<gene>
    <name evidence="1" type="ORF">J2S19_003425</name>
</gene>